<organism evidence="1">
    <name type="scientific">Petromyces alliaceus</name>
    <name type="common">Aspergillus alliaceus</name>
    <dbReference type="NCBI Taxonomy" id="209559"/>
    <lineage>
        <taxon>Eukaryota</taxon>
        <taxon>Fungi</taxon>
        <taxon>Dikarya</taxon>
        <taxon>Ascomycota</taxon>
        <taxon>Pezizomycotina</taxon>
        <taxon>Eurotiomycetes</taxon>
        <taxon>Eurotiomycetidae</taxon>
        <taxon>Eurotiales</taxon>
        <taxon>Aspergillaceae</taxon>
        <taxon>Aspergillus</taxon>
        <taxon>Aspergillus subgen. Circumdati</taxon>
    </lineage>
</organism>
<gene>
    <name evidence="1" type="ORF">BDV23DRAFT_164439</name>
</gene>
<sequence length="106" mass="12184">MFMFHKRSSGVFLLFSLFLMYYRCSINLDLVTFIYFCNIPCRNFFSKIGHLSCGSMGNIDRSCLTPTMKPFLVLSTLYRVIGDLGDIPVQQSGVYMSTFNADERFS</sequence>
<dbReference type="AlphaFoldDB" id="A0A5N7BVC5"/>
<accession>A0A5N7BVC5</accession>
<evidence type="ECO:0000313" key="1">
    <source>
        <dbReference type="EMBL" id="KAE8385792.1"/>
    </source>
</evidence>
<protein>
    <submittedName>
        <fullName evidence="1">Uncharacterized protein</fullName>
    </submittedName>
</protein>
<name>A0A5N7BVC5_PETAA</name>
<dbReference type="EMBL" id="ML735326">
    <property type="protein sequence ID" value="KAE8385792.1"/>
    <property type="molecule type" value="Genomic_DNA"/>
</dbReference>
<proteinExistence type="predicted"/>
<dbReference type="Proteomes" id="UP000326877">
    <property type="component" value="Unassembled WGS sequence"/>
</dbReference>
<reference evidence="1" key="1">
    <citation type="submission" date="2019-04" db="EMBL/GenBank/DDBJ databases">
        <title>Friends and foes A comparative genomics studyof 23 Aspergillus species from section Flavi.</title>
        <authorList>
            <consortium name="DOE Joint Genome Institute"/>
            <person name="Kjaerbolling I."/>
            <person name="Vesth T."/>
            <person name="Frisvad J.C."/>
            <person name="Nybo J.L."/>
            <person name="Theobald S."/>
            <person name="Kildgaard S."/>
            <person name="Isbrandt T."/>
            <person name="Kuo A."/>
            <person name="Sato A."/>
            <person name="Lyhne E.K."/>
            <person name="Kogle M.E."/>
            <person name="Wiebenga A."/>
            <person name="Kun R.S."/>
            <person name="Lubbers R.J."/>
            <person name="Makela M.R."/>
            <person name="Barry K."/>
            <person name="Chovatia M."/>
            <person name="Clum A."/>
            <person name="Daum C."/>
            <person name="Haridas S."/>
            <person name="He G."/>
            <person name="LaButti K."/>
            <person name="Lipzen A."/>
            <person name="Mondo S."/>
            <person name="Riley R."/>
            <person name="Salamov A."/>
            <person name="Simmons B.A."/>
            <person name="Magnuson J.K."/>
            <person name="Henrissat B."/>
            <person name="Mortensen U.H."/>
            <person name="Larsen T.O."/>
            <person name="Devries R.P."/>
            <person name="Grigoriev I.V."/>
            <person name="Machida M."/>
            <person name="Baker S.E."/>
            <person name="Andersen M.R."/>
        </authorList>
    </citation>
    <scope>NUCLEOTIDE SEQUENCE [LARGE SCALE GENOMIC DNA]</scope>
    <source>
        <strain evidence="1">IBT 14317</strain>
    </source>
</reference>